<dbReference type="Proteomes" id="UP000199288">
    <property type="component" value="Unassembled WGS sequence"/>
</dbReference>
<protein>
    <submittedName>
        <fullName evidence="1">Transcriptional regulator, TetR family</fullName>
    </submittedName>
</protein>
<name>A0A1H3XBK0_9ACTO</name>
<keyword evidence="2" id="KW-1185">Reference proteome</keyword>
<dbReference type="AlphaFoldDB" id="A0A1H3XBK0"/>
<evidence type="ECO:0000313" key="1">
    <source>
        <dbReference type="EMBL" id="SDZ95918.1"/>
    </source>
</evidence>
<dbReference type="InterPro" id="IPR009057">
    <property type="entry name" value="Homeodomain-like_sf"/>
</dbReference>
<organism evidence="1 2">
    <name type="scientific">Bowdeniella nasicola</name>
    <dbReference type="NCBI Taxonomy" id="208480"/>
    <lineage>
        <taxon>Bacteria</taxon>
        <taxon>Bacillati</taxon>
        <taxon>Actinomycetota</taxon>
        <taxon>Actinomycetes</taxon>
        <taxon>Actinomycetales</taxon>
        <taxon>Actinomycetaceae</taxon>
        <taxon>Bowdeniella</taxon>
    </lineage>
</organism>
<proteinExistence type="predicted"/>
<dbReference type="SUPFAM" id="SSF46689">
    <property type="entry name" value="Homeodomain-like"/>
    <property type="match status" value="1"/>
</dbReference>
<gene>
    <name evidence="1" type="ORF">SAMN02910418_00650</name>
</gene>
<accession>A0A1H3XBK0</accession>
<dbReference type="InterPro" id="IPR036271">
    <property type="entry name" value="Tet_transcr_reg_TetR-rel_C_sf"/>
</dbReference>
<sequence>MDDSSWDELSMRVLAARLGIRAPSLYKHVASRAELAAWIVEGALFEMGDALHAAIAGDDPAGALLATYREMALSDPGRYRLATGRDFRRDDLIEGLEEWSGAPFWLVTGNPATAQAMFAMAHGLVIMELDFRLPPSSDLAATWRAGGQALARG</sequence>
<dbReference type="Gene3D" id="1.10.357.10">
    <property type="entry name" value="Tetracycline Repressor, domain 2"/>
    <property type="match status" value="1"/>
</dbReference>
<dbReference type="Gene3D" id="1.10.10.60">
    <property type="entry name" value="Homeodomain-like"/>
    <property type="match status" value="1"/>
</dbReference>
<evidence type="ECO:0000313" key="2">
    <source>
        <dbReference type="Proteomes" id="UP000199288"/>
    </source>
</evidence>
<dbReference type="SUPFAM" id="SSF48498">
    <property type="entry name" value="Tetracyclin repressor-like, C-terminal domain"/>
    <property type="match status" value="1"/>
</dbReference>
<reference evidence="2" key="1">
    <citation type="submission" date="2016-10" db="EMBL/GenBank/DDBJ databases">
        <authorList>
            <person name="Varghese N."/>
            <person name="Submissions S."/>
        </authorList>
    </citation>
    <scope>NUCLEOTIDE SEQUENCE [LARGE SCALE GENOMIC DNA]</scope>
    <source>
        <strain evidence="2">KPR-1</strain>
    </source>
</reference>
<dbReference type="EMBL" id="FNQV01000003">
    <property type="protein sequence ID" value="SDZ95918.1"/>
    <property type="molecule type" value="Genomic_DNA"/>
</dbReference>